<dbReference type="EMBL" id="JBBNAG010000001">
    <property type="protein sequence ID" value="KAK9165216.1"/>
    <property type="molecule type" value="Genomic_DNA"/>
</dbReference>
<dbReference type="Gene3D" id="1.10.287.110">
    <property type="entry name" value="DnaJ domain"/>
    <property type="match status" value="1"/>
</dbReference>
<organism evidence="3 4">
    <name type="scientific">Stephania cephalantha</name>
    <dbReference type="NCBI Taxonomy" id="152367"/>
    <lineage>
        <taxon>Eukaryota</taxon>
        <taxon>Viridiplantae</taxon>
        <taxon>Streptophyta</taxon>
        <taxon>Embryophyta</taxon>
        <taxon>Tracheophyta</taxon>
        <taxon>Spermatophyta</taxon>
        <taxon>Magnoliopsida</taxon>
        <taxon>Ranunculales</taxon>
        <taxon>Menispermaceae</taxon>
        <taxon>Menispermoideae</taxon>
        <taxon>Cissampelideae</taxon>
        <taxon>Stephania</taxon>
    </lineage>
</organism>
<dbReference type="PROSITE" id="PS50076">
    <property type="entry name" value="DNAJ_2"/>
    <property type="match status" value="1"/>
</dbReference>
<gene>
    <name evidence="3" type="ORF">Scep_000407</name>
</gene>
<protein>
    <recommendedName>
        <fullName evidence="2">J domain-containing protein</fullName>
    </recommendedName>
</protein>
<dbReference type="SUPFAM" id="SSF46565">
    <property type="entry name" value="Chaperone J-domain"/>
    <property type="match status" value="1"/>
</dbReference>
<dbReference type="Proteomes" id="UP001419268">
    <property type="component" value="Unassembled WGS sequence"/>
</dbReference>
<evidence type="ECO:0000313" key="4">
    <source>
        <dbReference type="Proteomes" id="UP001419268"/>
    </source>
</evidence>
<evidence type="ECO:0000256" key="1">
    <source>
        <dbReference type="SAM" id="MobiDB-lite"/>
    </source>
</evidence>
<dbReference type="SMART" id="SM00271">
    <property type="entry name" value="DnaJ"/>
    <property type="match status" value="1"/>
</dbReference>
<dbReference type="Pfam" id="PF00226">
    <property type="entry name" value="DnaJ"/>
    <property type="match status" value="1"/>
</dbReference>
<evidence type="ECO:0000259" key="2">
    <source>
        <dbReference type="PROSITE" id="PS50076"/>
    </source>
</evidence>
<dbReference type="InterPro" id="IPR036869">
    <property type="entry name" value="J_dom_sf"/>
</dbReference>
<dbReference type="PANTHER" id="PTHR44137:SF24">
    <property type="entry name" value="DNAJ HEAT SHOCK N-TERMINAL DOMAIN-CONTAINING PROTEIN"/>
    <property type="match status" value="1"/>
</dbReference>
<dbReference type="InterPro" id="IPR024593">
    <property type="entry name" value="DUF3444"/>
</dbReference>
<dbReference type="Pfam" id="PF23551">
    <property type="entry name" value="Zn_ribbon_20"/>
    <property type="match status" value="1"/>
</dbReference>
<dbReference type="InterPro" id="IPR001623">
    <property type="entry name" value="DnaJ_domain"/>
</dbReference>
<name>A0AAP0L6C5_9MAGN</name>
<dbReference type="PANTHER" id="PTHR44137">
    <property type="entry name" value="BNAC03G44070D PROTEIN"/>
    <property type="match status" value="1"/>
</dbReference>
<dbReference type="CDD" id="cd06257">
    <property type="entry name" value="DnaJ"/>
    <property type="match status" value="1"/>
</dbReference>
<comment type="caution">
    <text evidence="3">The sequence shown here is derived from an EMBL/GenBank/DDBJ whole genome shotgun (WGS) entry which is preliminary data.</text>
</comment>
<sequence>MWRKPPVMVEEESEETLGVEIEKKALQYKFLAEESFKQSKLKSALKYAKRAHRLSPNLDGASELATVFNILHVYSKSSAGGGPPHWYQILQVEPFSHINLIRKQYKKLALILHPDKNSCIGSEDAFKHVAEGFRVLNDKIRRKEYDVKLRIALQSQAISAIEQAETFWTACSTCRLLHEFERRYLGHNLVCPSCNKSFRAVEVAVDDELGVEDRVGDKDGVGSRVSPEKGNVDRPKRIATMKRMSDFSYSYEGLRTSAGSHSKRAKTKPEMTLAEMQLEVKRKLREQMMKAKEKAEKYARGEAKDREGKEVKRKGNEKAVEVEGREKGTRDVDVSDKQVKDKERGEKMIPQRSDMEVMVVEDSDFYDFDDDRMERSFKKGQVWAVYDDDDGMPRQYGLIDEVVSVNPFEIKMSWLDIQNNGIDALICLEKPHLHTSCGQFKVSRKISIDSVNVFSHAVVCERMAREIYWIYPSKGSIWALYKGKGQVQDCGNQDSEDRRSYDIVLCLTSYSEMHGLSIACLEKVEGFKTVFERREIGYHAIRYLEKEGLHEFSHQIPAKKLSGAEATDLPNDCWELDPASLPQHLLGINIKS</sequence>
<feature type="region of interest" description="Disordered" evidence="1">
    <location>
        <begin position="294"/>
        <end position="345"/>
    </location>
</feature>
<dbReference type="InterPro" id="IPR056988">
    <property type="entry name" value="Zn_ribbon_pln"/>
</dbReference>
<proteinExistence type="predicted"/>
<accession>A0AAP0L6C5</accession>
<reference evidence="3 4" key="1">
    <citation type="submission" date="2024-01" db="EMBL/GenBank/DDBJ databases">
        <title>Genome assemblies of Stephania.</title>
        <authorList>
            <person name="Yang L."/>
        </authorList>
    </citation>
    <scope>NUCLEOTIDE SEQUENCE [LARGE SCALE GENOMIC DNA]</scope>
    <source>
        <strain evidence="3">JXDWG</strain>
        <tissue evidence="3">Leaf</tissue>
    </source>
</reference>
<evidence type="ECO:0000313" key="3">
    <source>
        <dbReference type="EMBL" id="KAK9165216.1"/>
    </source>
</evidence>
<keyword evidence="4" id="KW-1185">Reference proteome</keyword>
<dbReference type="PRINTS" id="PR00625">
    <property type="entry name" value="JDOMAIN"/>
</dbReference>
<dbReference type="AlphaFoldDB" id="A0AAP0L6C5"/>
<dbReference type="Pfam" id="PF11926">
    <property type="entry name" value="DUF3444"/>
    <property type="match status" value="1"/>
</dbReference>
<feature type="domain" description="J" evidence="2">
    <location>
        <begin position="85"/>
        <end position="149"/>
    </location>
</feature>